<reference evidence="1" key="1">
    <citation type="submission" date="2022-07" db="EMBL/GenBank/DDBJ databases">
        <title>Genome Sequence of Xylaria arbuscula.</title>
        <authorList>
            <person name="Buettner E."/>
        </authorList>
    </citation>
    <scope>NUCLEOTIDE SEQUENCE</scope>
    <source>
        <strain evidence="1">VT107</strain>
    </source>
</reference>
<dbReference type="Proteomes" id="UP001148614">
    <property type="component" value="Unassembled WGS sequence"/>
</dbReference>
<comment type="caution">
    <text evidence="1">The sequence shown here is derived from an EMBL/GenBank/DDBJ whole genome shotgun (WGS) entry which is preliminary data.</text>
</comment>
<accession>A0A9W8NIK1</accession>
<organism evidence="1 2">
    <name type="scientific">Xylaria arbuscula</name>
    <dbReference type="NCBI Taxonomy" id="114810"/>
    <lineage>
        <taxon>Eukaryota</taxon>
        <taxon>Fungi</taxon>
        <taxon>Dikarya</taxon>
        <taxon>Ascomycota</taxon>
        <taxon>Pezizomycotina</taxon>
        <taxon>Sordariomycetes</taxon>
        <taxon>Xylariomycetidae</taxon>
        <taxon>Xylariales</taxon>
        <taxon>Xylariaceae</taxon>
        <taxon>Xylaria</taxon>
    </lineage>
</organism>
<protein>
    <submittedName>
        <fullName evidence="1">Uncharacterized protein</fullName>
    </submittedName>
</protein>
<keyword evidence="2" id="KW-1185">Reference proteome</keyword>
<dbReference type="EMBL" id="JANPWZ010000416">
    <property type="protein sequence ID" value="KAJ3577182.1"/>
    <property type="molecule type" value="Genomic_DNA"/>
</dbReference>
<proteinExistence type="predicted"/>
<gene>
    <name evidence="1" type="ORF">NPX13_g3385</name>
</gene>
<name>A0A9W8NIK1_9PEZI</name>
<evidence type="ECO:0000313" key="1">
    <source>
        <dbReference type="EMBL" id="KAJ3577182.1"/>
    </source>
</evidence>
<sequence length="170" mass="19057">MSLPPYPSPGNNRTAITKKWTNIVLGEQKNKYEGPEFSFVAHARGGDFYLNVIERKWPDLSKLQTLSGHVATSAPGTLRRLPLELRFMIYDCSMRLMSHTVDVRLMVRKLHGPGMSSATMRQTQPFVPAIAKVCRLALEIISILMGGDLSIRTNWAEGNQEEVMCDDVPP</sequence>
<dbReference type="AlphaFoldDB" id="A0A9W8NIK1"/>
<evidence type="ECO:0000313" key="2">
    <source>
        <dbReference type="Proteomes" id="UP001148614"/>
    </source>
</evidence>